<sequence length="380" mass="41250">MVIATRSKPASFELTSTGNRGLFGRFNQVVCSGATQKAKQSAQHSQFCNTTTPNSDERTPSEGILAIADAAGENTAERGSDAQVVLSPGSALGKKWHWAAPDTNLLTGVQTKLYSRKSSTSNSRTKKKNEPRAAGAGKGRPSNFKPVTHVLFDLDGLLLDTETIYSQAAQTLASRYGKKFTWELDKRVLGTPDADAARVIVESLGLPLTPSEFFGAVNRICEQSYEHTKLMPGAERLLRHLSAHGVPMAVATSTTPALFALKMARHQDLVPLFHHVVCSGGDTKVKRGKPHPDIFLVAASMFDEKPPPKSFLAVSLQVLVFEDSPMGVTAALAAGMQVVMVPDPRLDEENRRRATMCIASLLEFKPELFGLPPFDKPRKR</sequence>
<evidence type="ECO:0000313" key="2">
    <source>
        <dbReference type="Proteomes" id="UP000821845"/>
    </source>
</evidence>
<comment type="caution">
    <text evidence="1">The sequence shown here is derived from an EMBL/GenBank/DDBJ whole genome shotgun (WGS) entry which is preliminary data.</text>
</comment>
<protein>
    <submittedName>
        <fullName evidence="1">Uncharacterized protein</fullName>
    </submittedName>
</protein>
<proteinExistence type="predicted"/>
<organism evidence="1 2">
    <name type="scientific">Hyalomma asiaticum</name>
    <name type="common">Tick</name>
    <dbReference type="NCBI Taxonomy" id="266040"/>
    <lineage>
        <taxon>Eukaryota</taxon>
        <taxon>Metazoa</taxon>
        <taxon>Ecdysozoa</taxon>
        <taxon>Arthropoda</taxon>
        <taxon>Chelicerata</taxon>
        <taxon>Arachnida</taxon>
        <taxon>Acari</taxon>
        <taxon>Parasitiformes</taxon>
        <taxon>Ixodida</taxon>
        <taxon>Ixodoidea</taxon>
        <taxon>Ixodidae</taxon>
        <taxon>Hyalomminae</taxon>
        <taxon>Hyalomma</taxon>
    </lineage>
</organism>
<name>A0ACB7T7A0_HYAAI</name>
<evidence type="ECO:0000313" key="1">
    <source>
        <dbReference type="EMBL" id="KAH6942720.1"/>
    </source>
</evidence>
<gene>
    <name evidence="1" type="ORF">HPB50_009545</name>
</gene>
<keyword evidence="2" id="KW-1185">Reference proteome</keyword>
<reference evidence="1" key="1">
    <citation type="submission" date="2020-05" db="EMBL/GenBank/DDBJ databases">
        <title>Large-scale comparative analyses of tick genomes elucidate their genetic diversity and vector capacities.</title>
        <authorList>
            <person name="Jia N."/>
            <person name="Wang J."/>
            <person name="Shi W."/>
            <person name="Du L."/>
            <person name="Sun Y."/>
            <person name="Zhan W."/>
            <person name="Jiang J."/>
            <person name="Wang Q."/>
            <person name="Zhang B."/>
            <person name="Ji P."/>
            <person name="Sakyi L.B."/>
            <person name="Cui X."/>
            <person name="Yuan T."/>
            <person name="Jiang B."/>
            <person name="Yang W."/>
            <person name="Lam T.T.-Y."/>
            <person name="Chang Q."/>
            <person name="Ding S."/>
            <person name="Wang X."/>
            <person name="Zhu J."/>
            <person name="Ruan X."/>
            <person name="Zhao L."/>
            <person name="Wei J."/>
            <person name="Que T."/>
            <person name="Du C."/>
            <person name="Cheng J."/>
            <person name="Dai P."/>
            <person name="Han X."/>
            <person name="Huang E."/>
            <person name="Gao Y."/>
            <person name="Liu J."/>
            <person name="Shao H."/>
            <person name="Ye R."/>
            <person name="Li L."/>
            <person name="Wei W."/>
            <person name="Wang X."/>
            <person name="Wang C."/>
            <person name="Yang T."/>
            <person name="Huo Q."/>
            <person name="Li W."/>
            <person name="Guo W."/>
            <person name="Chen H."/>
            <person name="Zhou L."/>
            <person name="Ni X."/>
            <person name="Tian J."/>
            <person name="Zhou Y."/>
            <person name="Sheng Y."/>
            <person name="Liu T."/>
            <person name="Pan Y."/>
            <person name="Xia L."/>
            <person name="Li J."/>
            <person name="Zhao F."/>
            <person name="Cao W."/>
        </authorList>
    </citation>
    <scope>NUCLEOTIDE SEQUENCE</scope>
    <source>
        <strain evidence="1">Hyas-2018</strain>
    </source>
</reference>
<dbReference type="EMBL" id="CM023490">
    <property type="protein sequence ID" value="KAH6942720.1"/>
    <property type="molecule type" value="Genomic_DNA"/>
</dbReference>
<accession>A0ACB7T7A0</accession>
<dbReference type="Proteomes" id="UP000821845">
    <property type="component" value="Chromosome 10"/>
</dbReference>